<comment type="caution">
    <text evidence="1">The sequence shown here is derived from an EMBL/GenBank/DDBJ whole genome shotgun (WGS) entry which is preliminary data.</text>
</comment>
<dbReference type="AlphaFoldDB" id="A0A8X7VQE6"/>
<dbReference type="OrthoDB" id="1112025at2759"/>
<proteinExistence type="predicted"/>
<protein>
    <submittedName>
        <fullName evidence="1">Uncharacterized protein</fullName>
    </submittedName>
</protein>
<evidence type="ECO:0000313" key="1">
    <source>
        <dbReference type="EMBL" id="KAG2315546.1"/>
    </source>
</evidence>
<name>A0A8X7VQE6_BRACI</name>
<reference evidence="1 2" key="1">
    <citation type="submission" date="2020-02" db="EMBL/GenBank/DDBJ databases">
        <authorList>
            <person name="Ma Q."/>
            <person name="Huang Y."/>
            <person name="Song X."/>
            <person name="Pei D."/>
        </authorList>
    </citation>
    <scope>NUCLEOTIDE SEQUENCE [LARGE SCALE GENOMIC DNA]</scope>
    <source>
        <strain evidence="1">Sxm20200214</strain>
        <tissue evidence="1">Leaf</tissue>
    </source>
</reference>
<organism evidence="1 2">
    <name type="scientific">Brassica carinata</name>
    <name type="common">Ethiopian mustard</name>
    <name type="synonym">Abyssinian cabbage</name>
    <dbReference type="NCBI Taxonomy" id="52824"/>
    <lineage>
        <taxon>Eukaryota</taxon>
        <taxon>Viridiplantae</taxon>
        <taxon>Streptophyta</taxon>
        <taxon>Embryophyta</taxon>
        <taxon>Tracheophyta</taxon>
        <taxon>Spermatophyta</taxon>
        <taxon>Magnoliopsida</taxon>
        <taxon>eudicotyledons</taxon>
        <taxon>Gunneridae</taxon>
        <taxon>Pentapetalae</taxon>
        <taxon>rosids</taxon>
        <taxon>malvids</taxon>
        <taxon>Brassicales</taxon>
        <taxon>Brassicaceae</taxon>
        <taxon>Brassiceae</taxon>
        <taxon>Brassica</taxon>
    </lineage>
</organism>
<keyword evidence="2" id="KW-1185">Reference proteome</keyword>
<dbReference type="EMBL" id="JAAMPC010000004">
    <property type="protein sequence ID" value="KAG2315546.1"/>
    <property type="molecule type" value="Genomic_DNA"/>
</dbReference>
<sequence length="100" mass="11914">MSNCAWSEDFPMGRCRYLRFEGSDHRPLISYFNSDRPKRKGLFRFNRSLTEQEEVTRIVDESWHHSPLDSVIQKLNECRKGIIKWAKEQQVQSNLVIQQS</sequence>
<gene>
    <name evidence="1" type="ORF">Bca52824_018668</name>
</gene>
<accession>A0A8X7VQE6</accession>
<evidence type="ECO:0000313" key="2">
    <source>
        <dbReference type="Proteomes" id="UP000886595"/>
    </source>
</evidence>
<dbReference type="Proteomes" id="UP000886595">
    <property type="component" value="Unassembled WGS sequence"/>
</dbReference>